<organism evidence="3 4">
    <name type="scientific">Methylomonas methanica (strain DSM 25384 / MC09)</name>
    <dbReference type="NCBI Taxonomy" id="857087"/>
    <lineage>
        <taxon>Bacteria</taxon>
        <taxon>Pseudomonadati</taxon>
        <taxon>Pseudomonadota</taxon>
        <taxon>Gammaproteobacteria</taxon>
        <taxon>Methylococcales</taxon>
        <taxon>Methylococcaceae</taxon>
        <taxon>Methylomonas</taxon>
    </lineage>
</organism>
<evidence type="ECO:0000313" key="4">
    <source>
        <dbReference type="Proteomes" id="UP000008888"/>
    </source>
</evidence>
<dbReference type="Gene3D" id="3.20.20.370">
    <property type="entry name" value="Glycoside hydrolase/deacetylase"/>
    <property type="match status" value="1"/>
</dbReference>
<feature type="domain" description="NodB homology" evidence="2">
    <location>
        <begin position="75"/>
        <end position="308"/>
    </location>
</feature>
<dbReference type="OrthoDB" id="9814639at2"/>
<evidence type="ECO:0000259" key="2">
    <source>
        <dbReference type="PROSITE" id="PS51677"/>
    </source>
</evidence>
<dbReference type="InterPro" id="IPR032772">
    <property type="entry name" value="PGA_deacetylase_PgaB_C"/>
</dbReference>
<dbReference type="Pfam" id="PF01522">
    <property type="entry name" value="Polysacc_deac_1"/>
    <property type="match status" value="1"/>
</dbReference>
<dbReference type="RefSeq" id="WP_013817282.1">
    <property type="nucleotide sequence ID" value="NC_015572.1"/>
</dbReference>
<protein>
    <submittedName>
        <fullName evidence="3">Polysaccharide deacetylase</fullName>
    </submittedName>
</protein>
<name>G0A379_METMM</name>
<reference evidence="3 4" key="1">
    <citation type="journal article" date="2011" name="J. Bacteriol.">
        <title>Complete Genome Sequence of the Aerobic Marine Methanotroph Methylomonas methanica MC09.</title>
        <authorList>
            <person name="Boden R."/>
            <person name="Cunliffe M."/>
            <person name="Scanlan J."/>
            <person name="Moussard H."/>
            <person name="Kits K.D."/>
            <person name="Klotz M.G."/>
            <person name="Jetten M.S."/>
            <person name="Vuilleumier S."/>
            <person name="Han J."/>
            <person name="Peters L."/>
            <person name="Mikhailova N."/>
            <person name="Teshima H."/>
            <person name="Tapia R."/>
            <person name="Kyrpides N."/>
            <person name="Ivanova N."/>
            <person name="Pagani I."/>
            <person name="Cheng J.F."/>
            <person name="Goodwin L."/>
            <person name="Han C."/>
            <person name="Hauser L."/>
            <person name="Land M.L."/>
            <person name="Lapidus A."/>
            <person name="Lucas S."/>
            <person name="Pitluck S."/>
            <person name="Woyke T."/>
            <person name="Stein L."/>
            <person name="Murrell J.C."/>
        </authorList>
    </citation>
    <scope>NUCLEOTIDE SEQUENCE [LARGE SCALE GENOMIC DNA]</scope>
    <source>
        <strain evidence="3 4">MC09</strain>
    </source>
</reference>
<dbReference type="eggNOG" id="COG1649">
    <property type="taxonomic scope" value="Bacteria"/>
</dbReference>
<dbReference type="InterPro" id="IPR051398">
    <property type="entry name" value="Polysacch_Deacetylase"/>
</dbReference>
<proteinExistence type="predicted"/>
<evidence type="ECO:0000256" key="1">
    <source>
        <dbReference type="ARBA" id="ARBA00022729"/>
    </source>
</evidence>
<dbReference type="SUPFAM" id="SSF51445">
    <property type="entry name" value="(Trans)glycosidases"/>
    <property type="match status" value="1"/>
</dbReference>
<dbReference type="PANTHER" id="PTHR34216">
    <property type="match status" value="1"/>
</dbReference>
<dbReference type="GO" id="GO:0005975">
    <property type="term" value="P:carbohydrate metabolic process"/>
    <property type="evidence" value="ECO:0007669"/>
    <property type="project" value="InterPro"/>
</dbReference>
<gene>
    <name evidence="3" type="ordered locus">Metme_0567</name>
</gene>
<dbReference type="InterPro" id="IPR002509">
    <property type="entry name" value="NODB_dom"/>
</dbReference>
<dbReference type="InterPro" id="IPR023854">
    <property type="entry name" value="PGA_deacetylase_PgaB"/>
</dbReference>
<accession>G0A379</accession>
<dbReference type="Pfam" id="PF14883">
    <property type="entry name" value="GHL13"/>
    <property type="match status" value="1"/>
</dbReference>
<dbReference type="GO" id="GO:0016810">
    <property type="term" value="F:hydrolase activity, acting on carbon-nitrogen (but not peptide) bonds"/>
    <property type="evidence" value="ECO:0007669"/>
    <property type="project" value="InterPro"/>
</dbReference>
<dbReference type="Gene3D" id="3.20.20.80">
    <property type="entry name" value="Glycosidases"/>
    <property type="match status" value="1"/>
</dbReference>
<keyword evidence="1" id="KW-0732">Signal</keyword>
<reference evidence="4" key="3">
    <citation type="submission" date="2011-05" db="EMBL/GenBank/DDBJ databases">
        <title>Complete sequence of Methylomonas methanica MC09.</title>
        <authorList>
            <consortium name="US DOE Joint Genome Institute"/>
            <person name="Lucas S."/>
            <person name="Han J."/>
            <person name="Lapidus A."/>
            <person name="Cheng J.-F."/>
            <person name="Goodwin L."/>
            <person name="Pitluck S."/>
            <person name="Peters L."/>
            <person name="Mikhailova N."/>
            <person name="Teshima H."/>
            <person name="Han C."/>
            <person name="Tapia R."/>
            <person name="Land M."/>
            <person name="Hauser L."/>
            <person name="Kyrpides N."/>
            <person name="Ivanova N."/>
            <person name="Pagani I."/>
            <person name="Stein L."/>
            <person name="Woyke T."/>
        </authorList>
    </citation>
    <scope>NUCLEOTIDE SEQUENCE [LARGE SCALE GENOMIC DNA]</scope>
    <source>
        <strain evidence="4">MC09</strain>
    </source>
</reference>
<sequence length="615" mass="69589">MSTWAHADAPAANFIVLNYHDVISEPAAAGSDRRFAVSKENLEAQFAWLQSNHYTVIDVQTLLNAGSGKQSLPDKAILLTFDDGYLSFYTEVMPLLKKYRYPATIAIVGSWLETQNAPKHAPLMSVDQIREINASGLVEIASHGYDLHRGVIVNALGDHQSAATGRALMANGYESDEHYRKRIFQALDRSAEQLLQTIGIRPRVMVWPYGDYNAVTLEAAKRAGMPLTMGLGDGANTLADLSAIKRLIITDDPDIPQFAQLLREQRLGRMLRVAQIDLDYVYDADPAQTDRNLASLVDRIKNSGINTVFLQAYADPDGDGSADQLYFPNRRLPVRRDLFNHVALQLRSQAKVKVYAWLPIMAYQAGLPDDWFVHEWRDDESQIAGKRRLSPFNPQARQFIGDIYEDLAIHCDFDGILFHDDGVLSDFEDVSEQALAFGHTVWGLPADFETLHADSTLRMLWAQHKTELIAQFTDFLTDRVKFYRPYIKTARNLFALPVLNESSEEWYAQSVATFLKHYDYAALEAMPFMEQAENPQVWLQSLVTKIALYPAGLQKTIFELQTVDWKNQQPVPTAVFVEQARLLTQHGARHIGYYPDNFLTNHPDRHALEALFNQN</sequence>
<reference key="2">
    <citation type="submission" date="2011-05" db="EMBL/GenBank/DDBJ databases">
        <title>Complete genome sequence of the aerobic marine methanotroph Methylomonas methanica MC09.</title>
        <authorList>
            <person name="Boden R."/>
            <person name="Cunliffe M."/>
            <person name="Scanlan J."/>
            <person name="Moussard H."/>
            <person name="Kits K.D."/>
            <person name="Klotz M."/>
            <person name="Jetten M."/>
            <person name="Vuilleumier S."/>
            <person name="Han J."/>
            <person name="Peters L."/>
            <person name="Mikhailova N."/>
            <person name="Teshima H."/>
            <person name="Tapia R."/>
            <person name="Kyrpides N."/>
            <person name="Ivanova N."/>
            <person name="Pagani I."/>
            <person name="Cheng J.-F."/>
            <person name="Goodwin L."/>
            <person name="Han C."/>
            <person name="Hauser L."/>
            <person name="Land M."/>
            <person name="Lapidus A."/>
            <person name="Lucas S."/>
            <person name="Pitluck S."/>
            <person name="Woyke T."/>
            <person name="Stein L.Y."/>
            <person name="Murrell C."/>
        </authorList>
    </citation>
    <scope>NUCLEOTIDE SEQUENCE</scope>
    <source>
        <strain>MC09</strain>
    </source>
</reference>
<dbReference type="InterPro" id="IPR011330">
    <property type="entry name" value="Glyco_hydro/deAcase_b/a-brl"/>
</dbReference>
<keyword evidence="4" id="KW-1185">Reference proteome</keyword>
<dbReference type="PANTHER" id="PTHR34216:SF7">
    <property type="entry name" value="POLY-BETA-1,6-N-ACETYL-D-GLUCOSAMINE N-DEACETYLASE"/>
    <property type="match status" value="1"/>
</dbReference>
<dbReference type="KEGG" id="mmt:Metme_0567"/>
<evidence type="ECO:0000313" key="3">
    <source>
        <dbReference type="EMBL" id="AEF99011.1"/>
    </source>
</evidence>
<dbReference type="SUPFAM" id="SSF88713">
    <property type="entry name" value="Glycoside hydrolase/deacetylase"/>
    <property type="match status" value="1"/>
</dbReference>
<dbReference type="STRING" id="857087.Metme_0567"/>
<dbReference type="GO" id="GO:0043708">
    <property type="term" value="P:cell adhesion involved in biofilm formation"/>
    <property type="evidence" value="ECO:0007669"/>
    <property type="project" value="InterPro"/>
</dbReference>
<dbReference type="eggNOG" id="COG0726">
    <property type="taxonomic scope" value="Bacteria"/>
</dbReference>
<dbReference type="NCBIfam" id="TIGR03938">
    <property type="entry name" value="deacetyl_PgaB"/>
    <property type="match status" value="1"/>
</dbReference>
<dbReference type="InterPro" id="IPR017853">
    <property type="entry name" value="GH"/>
</dbReference>
<dbReference type="AlphaFoldDB" id="G0A379"/>
<dbReference type="EMBL" id="CP002738">
    <property type="protein sequence ID" value="AEF99011.1"/>
    <property type="molecule type" value="Genomic_DNA"/>
</dbReference>
<dbReference type="Proteomes" id="UP000008888">
    <property type="component" value="Chromosome"/>
</dbReference>
<dbReference type="PROSITE" id="PS51677">
    <property type="entry name" value="NODB"/>
    <property type="match status" value="1"/>
</dbReference>
<dbReference type="HOGENOM" id="CLU_030024_9_2_6"/>